<feature type="transmembrane region" description="Helical" evidence="1">
    <location>
        <begin position="118"/>
        <end position="137"/>
    </location>
</feature>
<comment type="caution">
    <text evidence="2">The sequence shown here is derived from an EMBL/GenBank/DDBJ whole genome shotgun (WGS) entry which is preliminary data.</text>
</comment>
<evidence type="ECO:0000256" key="1">
    <source>
        <dbReference type="SAM" id="Phobius"/>
    </source>
</evidence>
<organism evidence="2 3">
    <name type="scientific">Fodinicola feengrottensis</name>
    <dbReference type="NCBI Taxonomy" id="435914"/>
    <lineage>
        <taxon>Bacteria</taxon>
        <taxon>Bacillati</taxon>
        <taxon>Actinomycetota</taxon>
        <taxon>Actinomycetes</taxon>
        <taxon>Mycobacteriales</taxon>
        <taxon>Fodinicola</taxon>
    </lineage>
</organism>
<accession>A0ABN2HIJ7</accession>
<dbReference type="RefSeq" id="WP_344312031.1">
    <property type="nucleotide sequence ID" value="NZ_BAAANY010000015.1"/>
</dbReference>
<evidence type="ECO:0000313" key="2">
    <source>
        <dbReference type="EMBL" id="GAA1688531.1"/>
    </source>
</evidence>
<feature type="transmembrane region" description="Helical" evidence="1">
    <location>
        <begin position="58"/>
        <end position="77"/>
    </location>
</feature>
<keyword evidence="1" id="KW-0812">Transmembrane</keyword>
<protein>
    <recommendedName>
        <fullName evidence="4">DUF4383 domain-containing protein</fullName>
    </recommendedName>
</protein>
<dbReference type="Proteomes" id="UP001500618">
    <property type="component" value="Unassembled WGS sequence"/>
</dbReference>
<reference evidence="2 3" key="1">
    <citation type="journal article" date="2019" name="Int. J. Syst. Evol. Microbiol.">
        <title>The Global Catalogue of Microorganisms (GCM) 10K type strain sequencing project: providing services to taxonomists for standard genome sequencing and annotation.</title>
        <authorList>
            <consortium name="The Broad Institute Genomics Platform"/>
            <consortium name="The Broad Institute Genome Sequencing Center for Infectious Disease"/>
            <person name="Wu L."/>
            <person name="Ma J."/>
        </authorList>
    </citation>
    <scope>NUCLEOTIDE SEQUENCE [LARGE SCALE GENOMIC DNA]</scope>
    <source>
        <strain evidence="2 3">JCM 14718</strain>
    </source>
</reference>
<proteinExistence type="predicted"/>
<keyword evidence="1" id="KW-1133">Transmembrane helix</keyword>
<feature type="transmembrane region" description="Helical" evidence="1">
    <location>
        <begin position="84"/>
        <end position="106"/>
    </location>
</feature>
<dbReference type="EMBL" id="BAAANY010000015">
    <property type="protein sequence ID" value="GAA1688531.1"/>
    <property type="molecule type" value="Genomic_DNA"/>
</dbReference>
<evidence type="ECO:0008006" key="4">
    <source>
        <dbReference type="Google" id="ProtNLM"/>
    </source>
</evidence>
<feature type="transmembrane region" description="Helical" evidence="1">
    <location>
        <begin position="16"/>
        <end position="38"/>
    </location>
</feature>
<name>A0ABN2HIJ7_9ACTN</name>
<keyword evidence="3" id="KW-1185">Reference proteome</keyword>
<sequence length="160" mass="17097">MSEHESEFPVDHRLGAVYRVGGGLVGLALVIFGVIGLVEKLPLFALVGQRVLGLPSNGLLSIISVVIGALLLISALIGRNLAPVANVTFGILFLLSGLINICLLRTQLNYFGFQMENVIFSFVVGLILLTFGFYGRVSSRVRDAARTPPESVQEAESAQA</sequence>
<evidence type="ECO:0000313" key="3">
    <source>
        <dbReference type="Proteomes" id="UP001500618"/>
    </source>
</evidence>
<keyword evidence="1" id="KW-0472">Membrane</keyword>
<dbReference type="Pfam" id="PF14325">
    <property type="entry name" value="DUF4383"/>
    <property type="match status" value="1"/>
</dbReference>
<gene>
    <name evidence="2" type="ORF">GCM10009765_42490</name>
</gene>